<evidence type="ECO:0000313" key="2">
    <source>
        <dbReference type="Proteomes" id="UP000789920"/>
    </source>
</evidence>
<evidence type="ECO:0000313" key="1">
    <source>
        <dbReference type="EMBL" id="CAG8795465.1"/>
    </source>
</evidence>
<reference evidence="1" key="1">
    <citation type="submission" date="2021-06" db="EMBL/GenBank/DDBJ databases">
        <authorList>
            <person name="Kallberg Y."/>
            <person name="Tangrot J."/>
            <person name="Rosling A."/>
        </authorList>
    </citation>
    <scope>NUCLEOTIDE SEQUENCE</scope>
    <source>
        <strain evidence="1">MA461A</strain>
    </source>
</reference>
<feature type="non-terminal residue" evidence="1">
    <location>
        <position position="1"/>
    </location>
</feature>
<gene>
    <name evidence="1" type="ORF">RPERSI_LOCUS19964</name>
</gene>
<keyword evidence="2" id="KW-1185">Reference proteome</keyword>
<accession>A0ACA9RKB7</accession>
<organism evidence="1 2">
    <name type="scientific">Racocetra persica</name>
    <dbReference type="NCBI Taxonomy" id="160502"/>
    <lineage>
        <taxon>Eukaryota</taxon>
        <taxon>Fungi</taxon>
        <taxon>Fungi incertae sedis</taxon>
        <taxon>Mucoromycota</taxon>
        <taxon>Glomeromycotina</taxon>
        <taxon>Glomeromycetes</taxon>
        <taxon>Diversisporales</taxon>
        <taxon>Gigasporaceae</taxon>
        <taxon>Racocetra</taxon>
    </lineage>
</organism>
<protein>
    <submittedName>
        <fullName evidence="1">2736_t:CDS:1</fullName>
    </submittedName>
</protein>
<comment type="caution">
    <text evidence="1">The sequence shown here is derived from an EMBL/GenBank/DDBJ whole genome shotgun (WGS) entry which is preliminary data.</text>
</comment>
<dbReference type="EMBL" id="CAJVQC010055541">
    <property type="protein sequence ID" value="CAG8795465.1"/>
    <property type="molecule type" value="Genomic_DNA"/>
</dbReference>
<proteinExistence type="predicted"/>
<sequence>NMDSGAYRDDWRRYEDWKENIKANKKVKQKKREVHIKFHAQLDNDLIDQHGNRSYSGSESERNSEYDVLNLPQEKKQASYPRIRKRTNEHLNDNDVQSVFINTKGFPALKEYCEILRQLMNNHLEEDSQLGRHLFQLLAWSVVDNTQHQKMWDAIPILNRILKEGKIETVQSNFISIVQRWLGSEPAYFAIDALTALSALTSLLLFVPSPVRPGAHPSENHLKSQLWTKILSDAFTLNTDSFNPIWELHHQVSASSGRGSARSDFACIITSPITKEQYPFFILEFEVDGIQIHKDFAVVVSEAVHALNRIISARVILESEISLAQMHVALVNNAHIRFGLLRPFYHQERNEIIYIYDQNVRCFDLQSGCTANDIENMFNLIVYLRQV</sequence>
<feature type="non-terminal residue" evidence="1">
    <location>
        <position position="387"/>
    </location>
</feature>
<dbReference type="Proteomes" id="UP000789920">
    <property type="component" value="Unassembled WGS sequence"/>
</dbReference>
<name>A0ACA9RKB7_9GLOM</name>